<dbReference type="InterPro" id="IPR004038">
    <property type="entry name" value="Ribosomal_eL8/eL30/eS12/Gad45"/>
</dbReference>
<evidence type="ECO:0000256" key="5">
    <source>
        <dbReference type="ARBA" id="ARBA00035336"/>
    </source>
</evidence>
<dbReference type="GO" id="GO:0003723">
    <property type="term" value="F:RNA binding"/>
    <property type="evidence" value="ECO:0007669"/>
    <property type="project" value="InterPro"/>
</dbReference>
<gene>
    <name evidence="7" type="ORF">NYPRO_LOCUS17727</name>
</gene>
<keyword evidence="2" id="KW-0689">Ribosomal protein</keyword>
<dbReference type="InterPro" id="IPR039109">
    <property type="entry name" value="Ribosomal_eL30-like"/>
</dbReference>
<keyword evidence="3" id="KW-0687">Ribonucleoprotein</keyword>
<evidence type="ECO:0000313" key="7">
    <source>
        <dbReference type="EMBL" id="CAD7684934.1"/>
    </source>
</evidence>
<evidence type="ECO:0000256" key="2">
    <source>
        <dbReference type="ARBA" id="ARBA00022980"/>
    </source>
</evidence>
<sequence length="148" mass="16991">MKSGKCMLEYKQTLKMIRHGKTKLTILTNNCQSLRKSERKYYALLAKTGAYHHYSSNNIEMGTACGKYSRLYTLVIINAGDSRIIRSMPGQTGEKKMTQNFSLIKLVRACFKNKNILKKSLLSIEHLLHKTHGTLRFIYCITITFNPP</sequence>
<comment type="similarity">
    <text evidence="1">Belongs to the eukaryotic ribosomal protein eL30 family.</text>
</comment>
<dbReference type="Pfam" id="PF01248">
    <property type="entry name" value="Ribosomal_L7Ae"/>
    <property type="match status" value="1"/>
</dbReference>
<dbReference type="GO" id="GO:1990904">
    <property type="term" value="C:ribonucleoprotein complex"/>
    <property type="evidence" value="ECO:0007669"/>
    <property type="project" value="UniProtKB-KW"/>
</dbReference>
<dbReference type="InterPro" id="IPR029064">
    <property type="entry name" value="Ribosomal_eL30-like_sf"/>
</dbReference>
<accession>A0A811Z8U0</accession>
<keyword evidence="8" id="KW-1185">Reference proteome</keyword>
<organism evidence="7 8">
    <name type="scientific">Nyctereutes procyonoides</name>
    <name type="common">Raccoon dog</name>
    <name type="synonym">Canis procyonoides</name>
    <dbReference type="NCBI Taxonomy" id="34880"/>
    <lineage>
        <taxon>Eukaryota</taxon>
        <taxon>Metazoa</taxon>
        <taxon>Chordata</taxon>
        <taxon>Craniata</taxon>
        <taxon>Vertebrata</taxon>
        <taxon>Euteleostomi</taxon>
        <taxon>Mammalia</taxon>
        <taxon>Eutheria</taxon>
        <taxon>Laurasiatheria</taxon>
        <taxon>Carnivora</taxon>
        <taxon>Caniformia</taxon>
        <taxon>Canidae</taxon>
        <taxon>Nyctereutes</taxon>
    </lineage>
</organism>
<dbReference type="Gene3D" id="3.30.1330.30">
    <property type="match status" value="1"/>
</dbReference>
<protein>
    <recommendedName>
        <fullName evidence="4">Large ribosomal subunit protein eL30</fullName>
    </recommendedName>
    <alternativeName>
        <fullName evidence="5">60S ribosomal protein L30</fullName>
    </alternativeName>
</protein>
<evidence type="ECO:0000313" key="8">
    <source>
        <dbReference type="Proteomes" id="UP000645828"/>
    </source>
</evidence>
<evidence type="ECO:0000256" key="3">
    <source>
        <dbReference type="ARBA" id="ARBA00023274"/>
    </source>
</evidence>
<feature type="domain" description="Ribosomal protein eL8/eL30/eS12/Gadd45" evidence="6">
    <location>
        <begin position="2"/>
        <end position="85"/>
    </location>
</feature>
<dbReference type="SUPFAM" id="SSF55315">
    <property type="entry name" value="L30e-like"/>
    <property type="match status" value="1"/>
</dbReference>
<reference evidence="7" key="1">
    <citation type="submission" date="2020-12" db="EMBL/GenBank/DDBJ databases">
        <authorList>
            <consortium name="Molecular Ecology Group"/>
        </authorList>
    </citation>
    <scope>NUCLEOTIDE SEQUENCE</scope>
    <source>
        <strain evidence="7">TBG_1078</strain>
    </source>
</reference>
<dbReference type="Proteomes" id="UP000645828">
    <property type="component" value="Unassembled WGS sequence"/>
</dbReference>
<proteinExistence type="inferred from homology"/>
<comment type="caution">
    <text evidence="7">The sequence shown here is derived from an EMBL/GenBank/DDBJ whole genome shotgun (WGS) entry which is preliminary data.</text>
</comment>
<dbReference type="AlphaFoldDB" id="A0A811Z8U0"/>
<evidence type="ECO:0000259" key="6">
    <source>
        <dbReference type="Pfam" id="PF01248"/>
    </source>
</evidence>
<dbReference type="GO" id="GO:0005840">
    <property type="term" value="C:ribosome"/>
    <property type="evidence" value="ECO:0007669"/>
    <property type="project" value="UniProtKB-KW"/>
</dbReference>
<dbReference type="EMBL" id="CAJHUB010000760">
    <property type="protein sequence ID" value="CAD7684934.1"/>
    <property type="molecule type" value="Genomic_DNA"/>
</dbReference>
<dbReference type="FunFam" id="3.30.1330.30:FF:000001">
    <property type="entry name" value="60S ribosomal protein L30"/>
    <property type="match status" value="1"/>
</dbReference>
<dbReference type="PROSITE" id="PS00993">
    <property type="entry name" value="RIBOSOMAL_L30E_2"/>
    <property type="match status" value="1"/>
</dbReference>
<name>A0A811Z8U0_NYCPR</name>
<dbReference type="InterPro" id="IPR022991">
    <property type="entry name" value="Ribosomal_eL30_CS"/>
</dbReference>
<dbReference type="PANTHER" id="PTHR11449">
    <property type="entry name" value="RIBOSOMAL PROTEIN L30"/>
    <property type="match status" value="1"/>
</dbReference>
<evidence type="ECO:0000256" key="1">
    <source>
        <dbReference type="ARBA" id="ARBA00007326"/>
    </source>
</evidence>
<evidence type="ECO:0000256" key="4">
    <source>
        <dbReference type="ARBA" id="ARBA00035231"/>
    </source>
</evidence>